<dbReference type="InterPro" id="IPR011004">
    <property type="entry name" value="Trimer_LpxA-like_sf"/>
</dbReference>
<dbReference type="InterPro" id="IPR020019">
    <property type="entry name" value="AcTrfase_PglD-like"/>
</dbReference>
<feature type="binding site" evidence="6">
    <location>
        <begin position="10"/>
        <end position="12"/>
    </location>
    <ligand>
        <name>substrate</name>
    </ligand>
</feature>
<dbReference type="InterPro" id="IPR018357">
    <property type="entry name" value="Hexapep_transf_CS"/>
</dbReference>
<evidence type="ECO:0000313" key="9">
    <source>
        <dbReference type="Proteomes" id="UP000247689"/>
    </source>
</evidence>
<dbReference type="AlphaFoldDB" id="A0A318D560"/>
<dbReference type="CDD" id="cd03360">
    <property type="entry name" value="LbH_AT_putative"/>
    <property type="match status" value="1"/>
</dbReference>
<dbReference type="Pfam" id="PF17836">
    <property type="entry name" value="PglD_N"/>
    <property type="match status" value="1"/>
</dbReference>
<dbReference type="PROSITE" id="PS00101">
    <property type="entry name" value="HEXAPEP_TRANSFERASES"/>
    <property type="match status" value="1"/>
</dbReference>
<protein>
    <submittedName>
        <fullName evidence="8">Acetyltransferase</fullName>
    </submittedName>
</protein>
<proteinExistence type="inferred from homology"/>
<reference evidence="8 9" key="1">
    <citation type="submission" date="2018-05" db="EMBL/GenBank/DDBJ databases">
        <title>Kangiella spongicola genome sequence.</title>
        <authorList>
            <person name="Maclea K.S."/>
            <person name="Goen A.E."/>
            <person name="Kelley C."/>
            <person name="Underriner A."/>
            <person name="Silverwood T."/>
            <person name="Trachtenberg A.M."/>
        </authorList>
    </citation>
    <scope>NUCLEOTIDE SEQUENCE [LARGE SCALE GENOMIC DNA]</scope>
    <source>
        <strain evidence="8 9">ATCC BAA-2076</strain>
    </source>
</reference>
<dbReference type="PANTHER" id="PTHR43300">
    <property type="entry name" value="ACETYLTRANSFERASE"/>
    <property type="match status" value="1"/>
</dbReference>
<dbReference type="Gene3D" id="3.40.50.20">
    <property type="match status" value="1"/>
</dbReference>
<dbReference type="GO" id="GO:0016746">
    <property type="term" value="F:acyltransferase activity"/>
    <property type="evidence" value="ECO:0007669"/>
    <property type="project" value="UniProtKB-KW"/>
</dbReference>
<dbReference type="InterPro" id="IPR050179">
    <property type="entry name" value="Trans_hexapeptide_repeat"/>
</dbReference>
<evidence type="ECO:0000256" key="5">
    <source>
        <dbReference type="PIRSR" id="PIRSR620019-1"/>
    </source>
</evidence>
<organism evidence="8 9">
    <name type="scientific">Kangiella spongicola</name>
    <dbReference type="NCBI Taxonomy" id="796379"/>
    <lineage>
        <taxon>Bacteria</taxon>
        <taxon>Pseudomonadati</taxon>
        <taxon>Pseudomonadota</taxon>
        <taxon>Gammaproteobacteria</taxon>
        <taxon>Kangiellales</taxon>
        <taxon>Kangiellaceae</taxon>
        <taxon>Kangiella</taxon>
    </lineage>
</organism>
<feature type="binding site" evidence="6">
    <location>
        <position position="67"/>
    </location>
    <ligand>
        <name>substrate</name>
    </ligand>
</feature>
<comment type="caution">
    <text evidence="8">The sequence shown here is derived from an EMBL/GenBank/DDBJ whole genome shotgun (WGS) entry which is preliminary data.</text>
</comment>
<dbReference type="InterPro" id="IPR001451">
    <property type="entry name" value="Hexapep"/>
</dbReference>
<feature type="binding site" evidence="6">
    <location>
        <position position="143"/>
    </location>
    <ligand>
        <name>acetyl-CoA</name>
        <dbReference type="ChEBI" id="CHEBI:57288"/>
    </ligand>
</feature>
<dbReference type="PANTHER" id="PTHR43300:SF7">
    <property type="entry name" value="UDP-N-ACETYLBACILLOSAMINE N-ACETYLTRANSFERASE"/>
    <property type="match status" value="1"/>
</dbReference>
<dbReference type="Proteomes" id="UP000247689">
    <property type="component" value="Unassembled WGS sequence"/>
</dbReference>
<gene>
    <name evidence="8" type="ORF">DL796_06115</name>
</gene>
<accession>A0A318D560</accession>
<dbReference type="NCBIfam" id="TIGR03570">
    <property type="entry name" value="NeuD_NnaD"/>
    <property type="match status" value="1"/>
</dbReference>
<evidence type="ECO:0000259" key="7">
    <source>
        <dbReference type="Pfam" id="PF17836"/>
    </source>
</evidence>
<keyword evidence="9" id="KW-1185">Reference proteome</keyword>
<name>A0A318D560_9GAMM</name>
<evidence type="ECO:0000313" key="8">
    <source>
        <dbReference type="EMBL" id="PXF63025.1"/>
    </source>
</evidence>
<feature type="active site" description="Proton acceptor" evidence="5">
    <location>
        <position position="134"/>
    </location>
</feature>
<keyword evidence="3" id="KW-0677">Repeat</keyword>
<evidence type="ECO:0000256" key="3">
    <source>
        <dbReference type="ARBA" id="ARBA00022737"/>
    </source>
</evidence>
<dbReference type="Pfam" id="PF00132">
    <property type="entry name" value="Hexapep"/>
    <property type="match status" value="1"/>
</dbReference>
<dbReference type="RefSeq" id="WP_110200828.1">
    <property type="nucleotide sequence ID" value="NZ_QICH01000002.1"/>
</dbReference>
<dbReference type="SUPFAM" id="SSF51161">
    <property type="entry name" value="Trimeric LpxA-like enzymes"/>
    <property type="match status" value="1"/>
</dbReference>
<feature type="binding site" evidence="6">
    <location>
        <begin position="31"/>
        <end position="32"/>
    </location>
    <ligand>
        <name>substrate</name>
    </ligand>
</feature>
<evidence type="ECO:0000256" key="6">
    <source>
        <dbReference type="PIRSR" id="PIRSR620019-2"/>
    </source>
</evidence>
<feature type="domain" description="PglD N-terminal" evidence="7">
    <location>
        <begin position="3"/>
        <end position="78"/>
    </location>
</feature>
<evidence type="ECO:0000256" key="2">
    <source>
        <dbReference type="ARBA" id="ARBA00022679"/>
    </source>
</evidence>
<evidence type="ECO:0000256" key="1">
    <source>
        <dbReference type="ARBA" id="ARBA00007274"/>
    </source>
</evidence>
<feature type="site" description="Increases basicity of active site His" evidence="5">
    <location>
        <position position="135"/>
    </location>
</feature>
<keyword evidence="2 8" id="KW-0808">Transferase</keyword>
<dbReference type="Gene3D" id="2.160.10.10">
    <property type="entry name" value="Hexapeptide repeat proteins"/>
    <property type="match status" value="1"/>
</dbReference>
<evidence type="ECO:0000256" key="4">
    <source>
        <dbReference type="ARBA" id="ARBA00023315"/>
    </source>
</evidence>
<dbReference type="OrthoDB" id="9794407at2"/>
<dbReference type="EMBL" id="QICH01000002">
    <property type="protein sequence ID" value="PXF63025.1"/>
    <property type="molecule type" value="Genomic_DNA"/>
</dbReference>
<sequence>MTKLAILGASGHGKVLANVAEKLGYTVSFFDDAYPSKATLEHWSIDGTFDDLLELDRKEYQVAVAIGDNAVRKQKLETLSELGFKLPVLIDSSATVSQYASLKSGTVVFPGAVINAFAKVGKGGIVNSGAIVEHDCEVLDYCHLSPNSALAGNVYVGSGSWVGMGSQVRQGISIGDNTVIGAGSVVVKDIPSYVTAFGAPATVVCNS</sequence>
<comment type="similarity">
    <text evidence="1">Belongs to the transferase hexapeptide repeat family.</text>
</comment>
<dbReference type="InterPro" id="IPR041561">
    <property type="entry name" value="PglD_N"/>
</dbReference>
<keyword evidence="4" id="KW-0012">Acyltransferase</keyword>